<dbReference type="InterPro" id="IPR045444">
    <property type="entry name" value="DUF6503"/>
</dbReference>
<accession>A0ABX7DR85</accession>
<evidence type="ECO:0008006" key="5">
    <source>
        <dbReference type="Google" id="ProtNLM"/>
    </source>
</evidence>
<proteinExistence type="predicted"/>
<evidence type="ECO:0000256" key="1">
    <source>
        <dbReference type="SAM" id="MobiDB-lite"/>
    </source>
</evidence>
<dbReference type="Pfam" id="PF20113">
    <property type="entry name" value="DUF6503"/>
    <property type="match status" value="1"/>
</dbReference>
<evidence type="ECO:0000313" key="4">
    <source>
        <dbReference type="Proteomes" id="UP000629420"/>
    </source>
</evidence>
<feature type="chain" id="PRO_5045462560" description="Threonine synthase" evidence="2">
    <location>
        <begin position="19"/>
        <end position="283"/>
    </location>
</feature>
<dbReference type="PROSITE" id="PS51257">
    <property type="entry name" value="PROKAR_LIPOPROTEIN"/>
    <property type="match status" value="1"/>
</dbReference>
<name>A0ABX7DR85_9FLAO</name>
<evidence type="ECO:0000313" key="3">
    <source>
        <dbReference type="EMBL" id="QQX76619.1"/>
    </source>
</evidence>
<evidence type="ECO:0000256" key="2">
    <source>
        <dbReference type="SAM" id="SignalP"/>
    </source>
</evidence>
<protein>
    <recommendedName>
        <fullName evidence="5">Threonine synthase</fullName>
    </recommendedName>
</protein>
<reference evidence="3 4" key="1">
    <citation type="submission" date="2021-01" db="EMBL/GenBank/DDBJ databases">
        <title>Aequorivita sp. strain KX20305, a bacterium isolated from the sediment collected at a cold seep field in South China Sea.</title>
        <authorList>
            <person name="Zhang H."/>
            <person name="Li C."/>
        </authorList>
    </citation>
    <scope>NUCLEOTIDE SEQUENCE [LARGE SCALE GENOMIC DNA]</scope>
    <source>
        <strain evidence="3 4">KX20305</strain>
    </source>
</reference>
<sequence>MKKIILLVIFLASLSACKNDKKNTGEDPRVAGTEFDTTGVEAQGGDPKNTQTNTEKTYPATLQTVFAAHGGLDLWKKMNNLCFEMKGKNGDETHTVSLPNRKTKIESKDWSIGYDGKGVWLLKHDLGYKGNPVFYHNLMFYFYAMPFIISDPGTNYEAVAPTELDGKLYNGLKVSYDKGVGDSPEDEYILYFEPDTNKMVWLAYTVTFKDQKKSDDWHHYIKYDKWQDVNGLLLPEKLTWWNVENGKPKGEKMDIKFDKVTATETMLDAEVFAKPAEAEYVKK</sequence>
<dbReference type="EMBL" id="CP068439">
    <property type="protein sequence ID" value="QQX76619.1"/>
    <property type="molecule type" value="Genomic_DNA"/>
</dbReference>
<keyword evidence="4" id="KW-1185">Reference proteome</keyword>
<feature type="region of interest" description="Disordered" evidence="1">
    <location>
        <begin position="21"/>
        <end position="54"/>
    </location>
</feature>
<dbReference type="RefSeq" id="WP_202336417.1">
    <property type="nucleotide sequence ID" value="NZ_CP068439.1"/>
</dbReference>
<feature type="signal peptide" evidence="2">
    <location>
        <begin position="1"/>
        <end position="18"/>
    </location>
</feature>
<organism evidence="3 4">
    <name type="scientific">Aequorivita iocasae</name>
    <dbReference type="NCBI Taxonomy" id="2803865"/>
    <lineage>
        <taxon>Bacteria</taxon>
        <taxon>Pseudomonadati</taxon>
        <taxon>Bacteroidota</taxon>
        <taxon>Flavobacteriia</taxon>
        <taxon>Flavobacteriales</taxon>
        <taxon>Flavobacteriaceae</taxon>
        <taxon>Aequorivita</taxon>
    </lineage>
</organism>
<dbReference type="Proteomes" id="UP000629420">
    <property type="component" value="Chromosome"/>
</dbReference>
<keyword evidence="2" id="KW-0732">Signal</keyword>
<gene>
    <name evidence="3" type="ORF">JK629_15040</name>
</gene>